<protein>
    <submittedName>
        <fullName evidence="2">Helix-turn-helix transcriptional regulator</fullName>
    </submittedName>
</protein>
<dbReference type="EMBL" id="SZYE01000369">
    <property type="protein sequence ID" value="TKR21831.1"/>
    <property type="molecule type" value="Genomic_DNA"/>
</dbReference>
<comment type="caution">
    <text evidence="2">The sequence shown here is derived from an EMBL/GenBank/DDBJ whole genome shotgun (WGS) entry which is preliminary data.</text>
</comment>
<dbReference type="GO" id="GO:0003677">
    <property type="term" value="F:DNA binding"/>
    <property type="evidence" value="ECO:0007669"/>
    <property type="project" value="InterPro"/>
</dbReference>
<gene>
    <name evidence="2" type="ORF">FA014_19680</name>
</gene>
<evidence type="ECO:0000313" key="3">
    <source>
        <dbReference type="Proteomes" id="UP000308121"/>
    </source>
</evidence>
<dbReference type="GO" id="GO:0006355">
    <property type="term" value="P:regulation of DNA-templated transcription"/>
    <property type="evidence" value="ECO:0007669"/>
    <property type="project" value="InterPro"/>
</dbReference>
<evidence type="ECO:0000259" key="1">
    <source>
        <dbReference type="PROSITE" id="PS50043"/>
    </source>
</evidence>
<dbReference type="InterPro" id="IPR016032">
    <property type="entry name" value="Sig_transdc_resp-reg_C-effctor"/>
</dbReference>
<dbReference type="RefSeq" id="WP_098526846.1">
    <property type="nucleotide sequence ID" value="NZ_SZYE01000369.1"/>
</dbReference>
<dbReference type="Pfam" id="PF00196">
    <property type="entry name" value="GerE"/>
    <property type="match status" value="1"/>
</dbReference>
<evidence type="ECO:0000313" key="2">
    <source>
        <dbReference type="EMBL" id="TKR21831.1"/>
    </source>
</evidence>
<accession>A0A7Z8NQW2</accession>
<feature type="domain" description="HTH luxR-type" evidence="1">
    <location>
        <begin position="40"/>
        <end position="105"/>
    </location>
</feature>
<dbReference type="OrthoDB" id="2928395at2"/>
<dbReference type="CDD" id="cd06170">
    <property type="entry name" value="LuxR_C_like"/>
    <property type="match status" value="1"/>
</dbReference>
<reference evidence="2 3" key="1">
    <citation type="submission" date="2019-05" db="EMBL/GenBank/DDBJ databases">
        <title>Genome sequence of Cellulomonas hominis strain CS1.</title>
        <authorList>
            <person name="Belmont J."/>
            <person name="Maclea K.S."/>
        </authorList>
    </citation>
    <scope>NUCLEOTIDE SEQUENCE [LARGE SCALE GENOMIC DNA]</scope>
    <source>
        <strain evidence="2 3">CS1</strain>
    </source>
</reference>
<dbReference type="AlphaFoldDB" id="A0A7Z8NQW2"/>
<dbReference type="SUPFAM" id="SSF46894">
    <property type="entry name" value="C-terminal effector domain of the bipartite response regulators"/>
    <property type="match status" value="1"/>
</dbReference>
<proteinExistence type="predicted"/>
<name>A0A7Z8NQW2_9CELL</name>
<dbReference type="InterPro" id="IPR036388">
    <property type="entry name" value="WH-like_DNA-bd_sf"/>
</dbReference>
<sequence length="116" mass="13251">MDQSEKLLMSIENILSVASDLVDEVARLKSVEEECKILKEKVFMSQLTQAEREVFALAIDGHSISEIQDILHKEESTIKNQRKSILKKLNTSSITEAVQQFQNLHQEPSEKLIRIS</sequence>
<dbReference type="PROSITE" id="PS50043">
    <property type="entry name" value="HTH_LUXR_2"/>
    <property type="match status" value="1"/>
</dbReference>
<dbReference type="SMART" id="SM00421">
    <property type="entry name" value="HTH_LUXR"/>
    <property type="match status" value="1"/>
</dbReference>
<dbReference type="Gene3D" id="1.10.10.10">
    <property type="entry name" value="Winged helix-like DNA-binding domain superfamily/Winged helix DNA-binding domain"/>
    <property type="match status" value="1"/>
</dbReference>
<organism evidence="2 3">
    <name type="scientific">Cellulomonas hominis</name>
    <dbReference type="NCBI Taxonomy" id="156981"/>
    <lineage>
        <taxon>Bacteria</taxon>
        <taxon>Bacillati</taxon>
        <taxon>Actinomycetota</taxon>
        <taxon>Actinomycetes</taxon>
        <taxon>Micrococcales</taxon>
        <taxon>Cellulomonadaceae</taxon>
        <taxon>Cellulomonas</taxon>
    </lineage>
</organism>
<dbReference type="PRINTS" id="PR00038">
    <property type="entry name" value="HTHLUXR"/>
</dbReference>
<dbReference type="Proteomes" id="UP000308121">
    <property type="component" value="Unassembled WGS sequence"/>
</dbReference>
<dbReference type="InterPro" id="IPR000792">
    <property type="entry name" value="Tscrpt_reg_LuxR_C"/>
</dbReference>